<proteinExistence type="predicted"/>
<sequence>MTKTFTENDLIRYVYGETSEIENNEIESALLCDSEVQEQFAQLIEITQQLSCVDYFPSENSVKNILDKAKELNLQSIAK</sequence>
<protein>
    <submittedName>
        <fullName evidence="1">Uncharacterized protein</fullName>
    </submittedName>
</protein>
<keyword evidence="2" id="KW-1185">Reference proteome</keyword>
<dbReference type="RefSeq" id="WP_152001277.1">
    <property type="nucleotide sequence ID" value="NZ_CP136051.1"/>
</dbReference>
<organism evidence="1 2">
    <name type="scientific">Imperialibacter roseus</name>
    <dbReference type="NCBI Taxonomy" id="1324217"/>
    <lineage>
        <taxon>Bacteria</taxon>
        <taxon>Pseudomonadati</taxon>
        <taxon>Bacteroidota</taxon>
        <taxon>Cytophagia</taxon>
        <taxon>Cytophagales</taxon>
        <taxon>Flammeovirgaceae</taxon>
        <taxon>Imperialibacter</taxon>
    </lineage>
</organism>
<dbReference type="EMBL" id="CP136051">
    <property type="protein sequence ID" value="WOK06356.1"/>
    <property type="molecule type" value="Genomic_DNA"/>
</dbReference>
<accession>A0ABZ0IP57</accession>
<gene>
    <name evidence="1" type="ORF">RT717_25095</name>
</gene>
<evidence type="ECO:0000313" key="2">
    <source>
        <dbReference type="Proteomes" id="UP001302349"/>
    </source>
</evidence>
<reference evidence="1 2" key="1">
    <citation type="journal article" date="2023" name="Microbiol. Resour. Announc.">
        <title>Complete Genome Sequence of Imperialibacter roseus strain P4T.</title>
        <authorList>
            <person name="Tizabi D.R."/>
            <person name="Bachvaroff T."/>
            <person name="Hill R.T."/>
        </authorList>
    </citation>
    <scope>NUCLEOTIDE SEQUENCE [LARGE SCALE GENOMIC DNA]</scope>
    <source>
        <strain evidence="1 2">P4T</strain>
    </source>
</reference>
<name>A0ABZ0IP57_9BACT</name>
<dbReference type="Proteomes" id="UP001302349">
    <property type="component" value="Chromosome"/>
</dbReference>
<evidence type="ECO:0000313" key="1">
    <source>
        <dbReference type="EMBL" id="WOK06356.1"/>
    </source>
</evidence>